<feature type="compositionally biased region" description="Basic and acidic residues" evidence="2">
    <location>
        <begin position="242"/>
        <end position="256"/>
    </location>
</feature>
<keyword evidence="3" id="KW-0675">Receptor</keyword>
<feature type="region of interest" description="Disordered" evidence="2">
    <location>
        <begin position="1"/>
        <end position="186"/>
    </location>
</feature>
<dbReference type="GO" id="GO:0003712">
    <property type="term" value="F:transcription coregulator activity"/>
    <property type="evidence" value="ECO:0007669"/>
    <property type="project" value="TreeGrafter"/>
</dbReference>
<feature type="compositionally biased region" description="Basic and acidic residues" evidence="2">
    <location>
        <begin position="41"/>
        <end position="50"/>
    </location>
</feature>
<feature type="compositionally biased region" description="Basic and acidic residues" evidence="2">
    <location>
        <begin position="1"/>
        <end position="31"/>
    </location>
</feature>
<name>A0A8J6FZ44_MICOH</name>
<feature type="compositionally biased region" description="Basic and acidic residues" evidence="2">
    <location>
        <begin position="123"/>
        <end position="132"/>
    </location>
</feature>
<feature type="region of interest" description="Disordered" evidence="2">
    <location>
        <begin position="205"/>
        <end position="266"/>
    </location>
</feature>
<organism evidence="3 4">
    <name type="scientific">Microtus ochrogaster</name>
    <name type="common">Prairie vole</name>
    <dbReference type="NCBI Taxonomy" id="79684"/>
    <lineage>
        <taxon>Eukaryota</taxon>
        <taxon>Metazoa</taxon>
        <taxon>Chordata</taxon>
        <taxon>Craniata</taxon>
        <taxon>Vertebrata</taxon>
        <taxon>Euteleostomi</taxon>
        <taxon>Mammalia</taxon>
        <taxon>Eutheria</taxon>
        <taxon>Euarchontoglires</taxon>
        <taxon>Glires</taxon>
        <taxon>Rodentia</taxon>
        <taxon>Myomorpha</taxon>
        <taxon>Muroidea</taxon>
        <taxon>Cricetidae</taxon>
        <taxon>Arvicolinae</taxon>
        <taxon>Microtus</taxon>
    </lineage>
</organism>
<accession>A0A8J6FZ44</accession>
<dbReference type="InterPro" id="IPR029199">
    <property type="entry name" value="THRAP3_BCLAF1"/>
</dbReference>
<dbReference type="Proteomes" id="UP000710432">
    <property type="component" value="Unassembled WGS sequence"/>
</dbReference>
<reference evidence="3" key="1">
    <citation type="submission" date="2020-03" db="EMBL/GenBank/DDBJ databases">
        <title>Studies in the Genomics of Life Span.</title>
        <authorList>
            <person name="Glass D."/>
        </authorList>
    </citation>
    <scope>NUCLEOTIDE SEQUENCE</scope>
    <source>
        <strain evidence="3">LTLLF</strain>
        <tissue evidence="3">Muscle</tissue>
    </source>
</reference>
<dbReference type="GO" id="GO:0003677">
    <property type="term" value="F:DNA binding"/>
    <property type="evidence" value="ECO:0007669"/>
    <property type="project" value="TreeGrafter"/>
</dbReference>
<feature type="compositionally biased region" description="Low complexity" evidence="2">
    <location>
        <begin position="133"/>
        <end position="142"/>
    </location>
</feature>
<dbReference type="GO" id="GO:0016592">
    <property type="term" value="C:mediator complex"/>
    <property type="evidence" value="ECO:0007669"/>
    <property type="project" value="TreeGrafter"/>
</dbReference>
<dbReference type="AlphaFoldDB" id="A0A8J6FZ44"/>
<comment type="caution">
    <text evidence="3">The sequence shown here is derived from an EMBL/GenBank/DDBJ whole genome shotgun (WGS) entry which is preliminary data.</text>
</comment>
<comment type="similarity">
    <text evidence="1">Belongs to the BCLAF1/THRAP3 family.</text>
</comment>
<feature type="compositionally biased region" description="Polar residues" evidence="2">
    <location>
        <begin position="143"/>
        <end position="152"/>
    </location>
</feature>
<evidence type="ECO:0000313" key="3">
    <source>
        <dbReference type="EMBL" id="KAH0501304.1"/>
    </source>
</evidence>
<dbReference type="PANTHER" id="PTHR15268">
    <property type="entry name" value="THRAP3/BCLAF1"/>
    <property type="match status" value="1"/>
</dbReference>
<sequence>MADFHKKEMDEQDKDKSKGRKEPEFDDEPKSMAKVIANASKRQEGEKSGKWESLVHTGKEKLRKAKELEEEPFTERSRKEERGGAKRSDNGHKGFVPEKIFRVTAYKAVQEKNSSPPPQKTSESQDKLRNKGDFSSGKSSFSIMQEAQSSHSYKAEEYPEVAEEREESITGFDKSRLGTKDFLGPNGRGSRAWETFQFLARGRGWGRGNYSSNNRNSNNDFQKRNLEEEWDPEYTPKSKKYYLHDDREGEGSDKWMSRGRGRGAFLPLLPSPPWGRGWFMFLKSRTSPKWAHNKFSGEEGEIDDDESGAENREDKDGLQPTAE</sequence>
<evidence type="ECO:0000256" key="2">
    <source>
        <dbReference type="SAM" id="MobiDB-lite"/>
    </source>
</evidence>
<evidence type="ECO:0000313" key="4">
    <source>
        <dbReference type="Proteomes" id="UP000710432"/>
    </source>
</evidence>
<gene>
    <name evidence="3" type="ORF">LTLLF_197275</name>
</gene>
<dbReference type="GO" id="GO:0045944">
    <property type="term" value="P:positive regulation of transcription by RNA polymerase II"/>
    <property type="evidence" value="ECO:0007669"/>
    <property type="project" value="TreeGrafter"/>
</dbReference>
<evidence type="ECO:0000256" key="1">
    <source>
        <dbReference type="ARBA" id="ARBA00006481"/>
    </source>
</evidence>
<dbReference type="EMBL" id="JAATJU010026725">
    <property type="protein sequence ID" value="KAH0501304.1"/>
    <property type="molecule type" value="Genomic_DNA"/>
</dbReference>
<feature type="region of interest" description="Disordered" evidence="2">
    <location>
        <begin position="290"/>
        <end position="323"/>
    </location>
</feature>
<dbReference type="PANTHER" id="PTHR15268:SF16">
    <property type="entry name" value="THYROID HORMONE RECEPTOR-ASSOCIATED PROTEIN 3"/>
    <property type="match status" value="1"/>
</dbReference>
<feature type="compositionally biased region" description="Basic and acidic residues" evidence="2">
    <location>
        <begin position="73"/>
        <end position="101"/>
    </location>
</feature>
<feature type="compositionally biased region" description="Low complexity" evidence="2">
    <location>
        <begin position="208"/>
        <end position="219"/>
    </location>
</feature>
<feature type="compositionally biased region" description="Acidic residues" evidence="2">
    <location>
        <begin position="298"/>
        <end position="308"/>
    </location>
</feature>
<proteinExistence type="inferred from homology"/>
<protein>
    <submittedName>
        <fullName evidence="3">Thyroid hormone receptor-associated protein 3</fullName>
    </submittedName>
</protein>